<dbReference type="Proteomes" id="UP001595548">
    <property type="component" value="Unassembled WGS sequence"/>
</dbReference>
<feature type="transmembrane region" description="Helical" evidence="1">
    <location>
        <begin position="54"/>
        <end position="73"/>
    </location>
</feature>
<dbReference type="RefSeq" id="WP_339617836.1">
    <property type="nucleotide sequence ID" value="NZ_AP031500.1"/>
</dbReference>
<keyword evidence="1" id="KW-0812">Transmembrane</keyword>
<feature type="transmembrane region" description="Helical" evidence="1">
    <location>
        <begin position="27"/>
        <end position="48"/>
    </location>
</feature>
<name>A0ABV7HT91_9GAMM</name>
<proteinExistence type="predicted"/>
<keyword evidence="1" id="KW-1133">Transmembrane helix</keyword>
<keyword evidence="4" id="KW-1185">Reference proteome</keyword>
<protein>
    <submittedName>
        <fullName evidence="3">YrhK family protein</fullName>
    </submittedName>
</protein>
<accession>A0ABV7HT91</accession>
<dbReference type="InterPro" id="IPR025424">
    <property type="entry name" value="YrhK_domain"/>
</dbReference>
<reference evidence="4" key="1">
    <citation type="journal article" date="2019" name="Int. J. Syst. Evol. Microbiol.">
        <title>The Global Catalogue of Microorganisms (GCM) 10K type strain sequencing project: providing services to taxonomists for standard genome sequencing and annotation.</title>
        <authorList>
            <consortium name="The Broad Institute Genomics Platform"/>
            <consortium name="The Broad Institute Genome Sequencing Center for Infectious Disease"/>
            <person name="Wu L."/>
            <person name="Ma J."/>
        </authorList>
    </citation>
    <scope>NUCLEOTIDE SEQUENCE [LARGE SCALE GENOMIC DNA]</scope>
    <source>
        <strain evidence="4">KCTC 52141</strain>
    </source>
</reference>
<feature type="domain" description="YrhK" evidence="2">
    <location>
        <begin position="24"/>
        <end position="78"/>
    </location>
</feature>
<dbReference type="Pfam" id="PF14145">
    <property type="entry name" value="YrhK"/>
    <property type="match status" value="1"/>
</dbReference>
<keyword evidence="1" id="KW-0472">Membrane</keyword>
<evidence type="ECO:0000256" key="1">
    <source>
        <dbReference type="SAM" id="Phobius"/>
    </source>
</evidence>
<evidence type="ECO:0000313" key="3">
    <source>
        <dbReference type="EMBL" id="MFC3156001.1"/>
    </source>
</evidence>
<evidence type="ECO:0000259" key="2">
    <source>
        <dbReference type="Pfam" id="PF14145"/>
    </source>
</evidence>
<comment type="caution">
    <text evidence="3">The sequence shown here is derived from an EMBL/GenBank/DDBJ whole genome shotgun (WGS) entry which is preliminary data.</text>
</comment>
<sequence>MFRFSLFDRRLPHLSPRHIEISSRYDFFYAINDLLAGVLFIVGSVLFFKAETEYAATWFFLVGSVLFTVRPAIRVVRNLHLQRVNGGTASVSEGP</sequence>
<organism evidence="3 4">
    <name type="scientific">Gilvimarinus japonicus</name>
    <dbReference type="NCBI Taxonomy" id="1796469"/>
    <lineage>
        <taxon>Bacteria</taxon>
        <taxon>Pseudomonadati</taxon>
        <taxon>Pseudomonadota</taxon>
        <taxon>Gammaproteobacteria</taxon>
        <taxon>Cellvibrionales</taxon>
        <taxon>Cellvibrionaceae</taxon>
        <taxon>Gilvimarinus</taxon>
    </lineage>
</organism>
<evidence type="ECO:0000313" key="4">
    <source>
        <dbReference type="Proteomes" id="UP001595548"/>
    </source>
</evidence>
<dbReference type="EMBL" id="JBHRTL010000008">
    <property type="protein sequence ID" value="MFC3156001.1"/>
    <property type="molecule type" value="Genomic_DNA"/>
</dbReference>
<gene>
    <name evidence="3" type="ORF">ACFOEB_12375</name>
</gene>